<feature type="transmembrane region" description="Helical" evidence="4">
    <location>
        <begin position="307"/>
        <end position="328"/>
    </location>
</feature>
<feature type="compositionally biased region" description="Low complexity" evidence="3">
    <location>
        <begin position="1"/>
        <end position="23"/>
    </location>
</feature>
<dbReference type="InterPro" id="IPR052994">
    <property type="entry name" value="Tiny_macrocysts_regulators"/>
</dbReference>
<keyword evidence="1" id="KW-0675">Receptor</keyword>
<keyword evidence="4" id="KW-0812">Transmembrane</keyword>
<dbReference type="InterPro" id="IPR057352">
    <property type="entry name" value="TPR_TmcB/C"/>
</dbReference>
<reference evidence="6 7" key="1">
    <citation type="journal article" date="2021" name="Sci. Rep.">
        <title>Genome sequencing of the multicellular alga Astrephomene provides insights into convergent evolution of germ-soma differentiation.</title>
        <authorList>
            <person name="Yamashita S."/>
            <person name="Yamamoto K."/>
            <person name="Matsuzaki R."/>
            <person name="Suzuki S."/>
            <person name="Yamaguchi H."/>
            <person name="Hirooka S."/>
            <person name="Minakuchi Y."/>
            <person name="Miyagishima S."/>
            <person name="Kawachi M."/>
            <person name="Toyoda A."/>
            <person name="Nozaki H."/>
        </authorList>
    </citation>
    <scope>NUCLEOTIDE SEQUENCE [LARGE SCALE GENOMIC DNA]</scope>
    <source>
        <strain evidence="6 7">NIES-4017</strain>
    </source>
</reference>
<name>A0AAD3HMS4_9CHLO</name>
<evidence type="ECO:0000256" key="4">
    <source>
        <dbReference type="SAM" id="Phobius"/>
    </source>
</evidence>
<dbReference type="Pfam" id="PF25474">
    <property type="entry name" value="TPR_TmcB"/>
    <property type="match status" value="1"/>
</dbReference>
<evidence type="ECO:0000256" key="1">
    <source>
        <dbReference type="ARBA" id="ARBA00022543"/>
    </source>
</evidence>
<feature type="non-terminal residue" evidence="6">
    <location>
        <position position="930"/>
    </location>
</feature>
<dbReference type="SUPFAM" id="SSF55785">
    <property type="entry name" value="PYP-like sensor domain (PAS domain)"/>
    <property type="match status" value="1"/>
</dbReference>
<accession>A0AAD3HMS4</accession>
<feature type="domain" description="PAS" evidence="5">
    <location>
        <begin position="623"/>
        <end position="685"/>
    </location>
</feature>
<dbReference type="PANTHER" id="PTHR31600">
    <property type="entry name" value="TINY MACROCYSTS PROTEIN B-RELATED"/>
    <property type="match status" value="1"/>
</dbReference>
<evidence type="ECO:0000313" key="7">
    <source>
        <dbReference type="Proteomes" id="UP001054857"/>
    </source>
</evidence>
<protein>
    <recommendedName>
        <fullName evidence="5">PAS domain-containing protein</fullName>
    </recommendedName>
</protein>
<keyword evidence="4" id="KW-1133">Transmembrane helix</keyword>
<feature type="region of interest" description="Disordered" evidence="3">
    <location>
        <begin position="1"/>
        <end position="41"/>
    </location>
</feature>
<dbReference type="PANTHER" id="PTHR31600:SF2">
    <property type="entry name" value="GAMETE ENRICHED GENE 10 PROTEIN-RELATED"/>
    <property type="match status" value="1"/>
</dbReference>
<gene>
    <name evidence="6" type="ORF">Agub_g7932</name>
</gene>
<dbReference type="AlphaFoldDB" id="A0AAD3HMS4"/>
<proteinExistence type="predicted"/>
<evidence type="ECO:0000259" key="5">
    <source>
        <dbReference type="PROSITE" id="PS50112"/>
    </source>
</evidence>
<organism evidence="6 7">
    <name type="scientific">Astrephomene gubernaculifera</name>
    <dbReference type="NCBI Taxonomy" id="47775"/>
    <lineage>
        <taxon>Eukaryota</taxon>
        <taxon>Viridiplantae</taxon>
        <taxon>Chlorophyta</taxon>
        <taxon>core chlorophytes</taxon>
        <taxon>Chlorophyceae</taxon>
        <taxon>CS clade</taxon>
        <taxon>Chlamydomonadales</taxon>
        <taxon>Astrephomenaceae</taxon>
        <taxon>Astrephomene</taxon>
    </lineage>
</organism>
<evidence type="ECO:0000313" key="6">
    <source>
        <dbReference type="EMBL" id="GFR46428.1"/>
    </source>
</evidence>
<evidence type="ECO:0000256" key="3">
    <source>
        <dbReference type="SAM" id="MobiDB-lite"/>
    </source>
</evidence>
<feature type="transmembrane region" description="Helical" evidence="4">
    <location>
        <begin position="212"/>
        <end position="236"/>
    </location>
</feature>
<keyword evidence="2" id="KW-0716">Sensory transduction</keyword>
<feature type="transmembrane region" description="Helical" evidence="4">
    <location>
        <begin position="340"/>
        <end position="362"/>
    </location>
</feature>
<dbReference type="Proteomes" id="UP001054857">
    <property type="component" value="Unassembled WGS sequence"/>
</dbReference>
<dbReference type="InterPro" id="IPR000014">
    <property type="entry name" value="PAS"/>
</dbReference>
<dbReference type="PROSITE" id="PS50112">
    <property type="entry name" value="PAS"/>
    <property type="match status" value="1"/>
</dbReference>
<dbReference type="Pfam" id="PF13426">
    <property type="entry name" value="PAS_9"/>
    <property type="match status" value="1"/>
</dbReference>
<evidence type="ECO:0000256" key="2">
    <source>
        <dbReference type="ARBA" id="ARBA00022606"/>
    </source>
</evidence>
<dbReference type="NCBIfam" id="TIGR00229">
    <property type="entry name" value="sensory_box"/>
    <property type="match status" value="1"/>
</dbReference>
<feature type="transmembrane region" description="Helical" evidence="4">
    <location>
        <begin position="275"/>
        <end position="295"/>
    </location>
</feature>
<dbReference type="SMART" id="SM00091">
    <property type="entry name" value="PAS"/>
    <property type="match status" value="2"/>
</dbReference>
<dbReference type="InterPro" id="IPR035965">
    <property type="entry name" value="PAS-like_dom_sf"/>
</dbReference>
<keyword evidence="4" id="KW-0472">Membrane</keyword>
<dbReference type="Gene3D" id="3.30.450.20">
    <property type="entry name" value="PAS domain"/>
    <property type="match status" value="1"/>
</dbReference>
<sequence>MVAPSIASSSFNGSASSSQSSAAKQGRTDKEQQEGQQEELVDRTSSFENGVFGVLVTLVKENSETHIRIRWVLLKVFLDTWQLFTTVVLPAEQGWDIDSNGTVWSVVSVFNFRWLHSLGYNVYLFALYGVAAALVLALALGVWVSGYFKERKFPLRWPIKLLWLIRTLGFQTFDVACLHLLQLGISCNYTGALRPHMHLNLFPQYSCAKAPHILHAIVSGLCLVLFVAIALLLNMAEVEVNPKSRRPLALGHSGAEVAAFAIKALLTLVNVFFGWRRVAACFYLALSLALAYQYLRWSPHLVAWVNYLKTGVSTTVVWCAATLMLLVFEPGVKQQGRDSWSKLMTIVMLSGLAPAFGAGMLLSRIMIRRMTSTTLKCLKNMRPSDRLEDVVENITDPRDVEIVARCCRVGLDPAGFLDPGVMERAAQVIKAGLAMFPTSAYMVLLHANFMIDVLGVSQSGSRRVQDARRLEPSLMCRFIMFVRQQSQTHKDNNSQGATMDMLSYVEYQRKQRIVLRLHREALQAMCNFWRYLDTSNISFRQLSKALAKIEASVYQAQKAYRVVLDDYSSSPKLLRLYAKFLQGVKSDPWGAVQYFEAAEKLEEKTDNDAGGPLLPDGTPLGRMDEMDVAVLVVNAAGEIQMANRQTHNMFGYKRGNLEGKHLSSLLAPHFSGRLSEQIQMMVCAGDASVVAGGAGGGGGSSSEGSHQGAVRELEMLGMHCDRLAFPVKLSLRKASGVGEDSAIIAMLEPAASPKSVASLWVAPTGTIAACDPRFVANFGWRASEVYGANVGALITIRFPGVQAGKATDLELGGHAFFPDDEEAEHADDYMDSMPKLLAWAKAARQDGSFRAGLQCVIAHKYDSSPLMCSLTVVEDASAGVPIHEVRIRLLSSTVDHRQILAVDRKGALVHASPELVTSLIDTLGCAPLTG</sequence>
<dbReference type="EMBL" id="BMAR01000014">
    <property type="protein sequence ID" value="GFR46428.1"/>
    <property type="molecule type" value="Genomic_DNA"/>
</dbReference>
<dbReference type="CDD" id="cd00130">
    <property type="entry name" value="PAS"/>
    <property type="match status" value="1"/>
</dbReference>
<feature type="transmembrane region" description="Helical" evidence="4">
    <location>
        <begin position="248"/>
        <end position="269"/>
    </location>
</feature>
<feature type="transmembrane region" description="Helical" evidence="4">
    <location>
        <begin position="122"/>
        <end position="148"/>
    </location>
</feature>
<keyword evidence="1" id="KW-0157">Chromophore</keyword>
<comment type="caution">
    <text evidence="6">The sequence shown here is derived from an EMBL/GenBank/DDBJ whole genome shotgun (WGS) entry which is preliminary data.</text>
</comment>
<keyword evidence="1" id="KW-0600">Photoreceptor protein</keyword>
<keyword evidence="7" id="KW-1185">Reference proteome</keyword>
<dbReference type="GO" id="GO:0009881">
    <property type="term" value="F:photoreceptor activity"/>
    <property type="evidence" value="ECO:0007669"/>
    <property type="project" value="UniProtKB-KW"/>
</dbReference>